<dbReference type="EMBL" id="VATY01000001">
    <property type="protein sequence ID" value="TMM57977.1"/>
    <property type="molecule type" value="Genomic_DNA"/>
</dbReference>
<evidence type="ECO:0000256" key="4">
    <source>
        <dbReference type="PROSITE-ProRule" id="PRU00473"/>
    </source>
</evidence>
<dbReference type="PANTHER" id="PTHR30329">
    <property type="entry name" value="STATOR ELEMENT OF FLAGELLAR MOTOR COMPLEX"/>
    <property type="match status" value="1"/>
</dbReference>
<evidence type="ECO:0000313" key="9">
    <source>
        <dbReference type="Proteomes" id="UP000310314"/>
    </source>
</evidence>
<dbReference type="InterPro" id="IPR006664">
    <property type="entry name" value="OMP_bac"/>
</dbReference>
<dbReference type="OrthoDB" id="9782229at2"/>
<proteinExistence type="predicted"/>
<dbReference type="Gene3D" id="3.30.1330.60">
    <property type="entry name" value="OmpA-like domain"/>
    <property type="match status" value="1"/>
</dbReference>
<dbReference type="GO" id="GO:0009279">
    <property type="term" value="C:cell outer membrane"/>
    <property type="evidence" value="ECO:0007669"/>
    <property type="project" value="UniProtKB-SubCell"/>
</dbReference>
<evidence type="ECO:0000259" key="7">
    <source>
        <dbReference type="PROSITE" id="PS51123"/>
    </source>
</evidence>
<dbReference type="InterPro" id="IPR006690">
    <property type="entry name" value="OMPA-like_CS"/>
</dbReference>
<dbReference type="PRINTS" id="PR01021">
    <property type="entry name" value="OMPADOMAIN"/>
</dbReference>
<evidence type="ECO:0000256" key="1">
    <source>
        <dbReference type="ARBA" id="ARBA00004442"/>
    </source>
</evidence>
<comment type="caution">
    <text evidence="8">The sequence shown here is derived from an EMBL/GenBank/DDBJ whole genome shotgun (WGS) entry which is preliminary data.</text>
</comment>
<feature type="domain" description="OmpA-like" evidence="7">
    <location>
        <begin position="255"/>
        <end position="372"/>
    </location>
</feature>
<dbReference type="AlphaFoldDB" id="A0A5S3PXI2"/>
<dbReference type="InterPro" id="IPR036737">
    <property type="entry name" value="OmpA-like_sf"/>
</dbReference>
<protein>
    <submittedName>
        <fullName evidence="8">OmpA family protein</fullName>
    </submittedName>
</protein>
<reference evidence="8 9" key="1">
    <citation type="submission" date="2019-05" db="EMBL/GenBank/DDBJ databases">
        <authorList>
            <person name="Zhang J.-Y."/>
            <person name="Feg X."/>
            <person name="Du Z.-J."/>
        </authorList>
    </citation>
    <scope>NUCLEOTIDE SEQUENCE [LARGE SCALE GENOMIC DNA]</scope>
    <source>
        <strain evidence="8 9">RZ26</strain>
    </source>
</reference>
<dbReference type="PRINTS" id="PR01023">
    <property type="entry name" value="NAFLGMOTY"/>
</dbReference>
<dbReference type="PROSITE" id="PS51123">
    <property type="entry name" value="OMPA_2"/>
    <property type="match status" value="1"/>
</dbReference>
<accession>A0A5S3PXI2</accession>
<dbReference type="CDD" id="cd07185">
    <property type="entry name" value="OmpA_C-like"/>
    <property type="match status" value="1"/>
</dbReference>
<dbReference type="Gene3D" id="2.60.120.260">
    <property type="entry name" value="Galactose-binding domain-like"/>
    <property type="match status" value="1"/>
</dbReference>
<organism evidence="8 9">
    <name type="scientific">Maribacter algarum</name>
    <name type="common">ex Zhang et al. 2020</name>
    <dbReference type="NCBI Taxonomy" id="2578118"/>
    <lineage>
        <taxon>Bacteria</taxon>
        <taxon>Pseudomonadati</taxon>
        <taxon>Bacteroidota</taxon>
        <taxon>Flavobacteriia</taxon>
        <taxon>Flavobacteriales</taxon>
        <taxon>Flavobacteriaceae</taxon>
        <taxon>Maribacter</taxon>
    </lineage>
</organism>
<dbReference type="InterPro" id="IPR006665">
    <property type="entry name" value="OmpA-like"/>
</dbReference>
<evidence type="ECO:0000256" key="5">
    <source>
        <dbReference type="SAM" id="MobiDB-lite"/>
    </source>
</evidence>
<dbReference type="RefSeq" id="WP_138655909.1">
    <property type="nucleotide sequence ID" value="NZ_VATY01000001.1"/>
</dbReference>
<feature type="region of interest" description="Disordered" evidence="5">
    <location>
        <begin position="340"/>
        <end position="361"/>
    </location>
</feature>
<dbReference type="InterPro" id="IPR050330">
    <property type="entry name" value="Bact_OuterMem_StrucFunc"/>
</dbReference>
<evidence type="ECO:0000313" key="8">
    <source>
        <dbReference type="EMBL" id="TMM57977.1"/>
    </source>
</evidence>
<name>A0A5S3PXI2_9FLAO</name>
<dbReference type="PROSITE" id="PS01068">
    <property type="entry name" value="OMPA_1"/>
    <property type="match status" value="1"/>
</dbReference>
<comment type="subcellular location">
    <subcellularLocation>
        <location evidence="1">Cell outer membrane</location>
    </subcellularLocation>
</comment>
<keyword evidence="3" id="KW-0998">Cell outer membrane</keyword>
<feature type="chain" id="PRO_5024297938" evidence="6">
    <location>
        <begin position="24"/>
        <end position="376"/>
    </location>
</feature>
<gene>
    <name evidence="8" type="ORF">FEE95_00685</name>
</gene>
<keyword evidence="6" id="KW-0732">Signal</keyword>
<dbReference type="SUPFAM" id="SSF103088">
    <property type="entry name" value="OmpA-like"/>
    <property type="match status" value="1"/>
</dbReference>
<evidence type="ECO:0000256" key="6">
    <source>
        <dbReference type="SAM" id="SignalP"/>
    </source>
</evidence>
<evidence type="ECO:0000256" key="2">
    <source>
        <dbReference type="ARBA" id="ARBA00023136"/>
    </source>
</evidence>
<sequence>MYYRLKTHLALTACLLFANITIAQNIIKNPSFEEYVNCPKRLGNFNADVVSWSTPTEGSTDYFNGCSTAMGTPKNFNGTQPADFGKGYAGLYLYAPNDYREYLQAELSETLVKGETYQVSFYVSLAERSDFAIKEFGVLFSKDRMSISGKKPLSKKKMYQQKGNDYNYMEIGYSNFYSDTKDWILVHTQFTAKGTERFLTMGNFKSNARTRMFKTKRNAKQGAYYYVDLVLVEPVATIKTSKNNIADLKSTEETYSLDKTHVFENLLFDFDKFKLHEESKKEMLALYKHLNSDRTLYVSILGHTDSVGSDSYNQKLSARRAQVVAQYLQKLGLSEDRIVSKGHGGKKPIATNDSENGRRQNRRVEFVITKRDMINK</sequence>
<keyword evidence="2 4" id="KW-0472">Membrane</keyword>
<feature type="signal peptide" evidence="6">
    <location>
        <begin position="1"/>
        <end position="23"/>
    </location>
</feature>
<dbReference type="Pfam" id="PF00691">
    <property type="entry name" value="OmpA"/>
    <property type="match status" value="1"/>
</dbReference>
<dbReference type="PANTHER" id="PTHR30329:SF21">
    <property type="entry name" value="LIPOPROTEIN YIAD-RELATED"/>
    <property type="match status" value="1"/>
</dbReference>
<dbReference type="Proteomes" id="UP000310314">
    <property type="component" value="Unassembled WGS sequence"/>
</dbReference>
<evidence type="ECO:0000256" key="3">
    <source>
        <dbReference type="ARBA" id="ARBA00023237"/>
    </source>
</evidence>
<keyword evidence="9" id="KW-1185">Reference proteome</keyword>